<keyword evidence="3" id="KW-1185">Reference proteome</keyword>
<dbReference type="AlphaFoldDB" id="A0A9Q1E8C3"/>
<dbReference type="EMBL" id="JAINUF010000022">
    <property type="protein sequence ID" value="KAJ8334012.1"/>
    <property type="molecule type" value="Genomic_DNA"/>
</dbReference>
<feature type="compositionally biased region" description="Basic and acidic residues" evidence="1">
    <location>
        <begin position="59"/>
        <end position="85"/>
    </location>
</feature>
<reference evidence="2" key="1">
    <citation type="journal article" date="2023" name="Science">
        <title>Genome structures resolve the early diversification of teleost fishes.</title>
        <authorList>
            <person name="Parey E."/>
            <person name="Louis A."/>
            <person name="Montfort J."/>
            <person name="Bouchez O."/>
            <person name="Roques C."/>
            <person name="Iampietro C."/>
            <person name="Lluch J."/>
            <person name="Castinel A."/>
            <person name="Donnadieu C."/>
            <person name="Desvignes T."/>
            <person name="Floi Bucao C."/>
            <person name="Jouanno E."/>
            <person name="Wen M."/>
            <person name="Mejri S."/>
            <person name="Dirks R."/>
            <person name="Jansen H."/>
            <person name="Henkel C."/>
            <person name="Chen W.J."/>
            <person name="Zahm M."/>
            <person name="Cabau C."/>
            <person name="Klopp C."/>
            <person name="Thompson A.W."/>
            <person name="Robinson-Rechavi M."/>
            <person name="Braasch I."/>
            <person name="Lecointre G."/>
            <person name="Bobe J."/>
            <person name="Postlethwait J.H."/>
            <person name="Berthelot C."/>
            <person name="Roest Crollius H."/>
            <person name="Guiguen Y."/>
        </authorList>
    </citation>
    <scope>NUCLEOTIDE SEQUENCE</scope>
    <source>
        <strain evidence="2">WJC10195</strain>
    </source>
</reference>
<accession>A0A9Q1E8C3</accession>
<evidence type="ECO:0000256" key="1">
    <source>
        <dbReference type="SAM" id="MobiDB-lite"/>
    </source>
</evidence>
<dbReference type="Proteomes" id="UP001152622">
    <property type="component" value="Chromosome 22"/>
</dbReference>
<protein>
    <submittedName>
        <fullName evidence="2">Uncharacterized protein</fullName>
    </submittedName>
</protein>
<feature type="region of interest" description="Disordered" evidence="1">
    <location>
        <begin position="1"/>
        <end position="20"/>
    </location>
</feature>
<proteinExistence type="predicted"/>
<gene>
    <name evidence="2" type="ORF">SKAU_G00413310</name>
</gene>
<evidence type="ECO:0000313" key="2">
    <source>
        <dbReference type="EMBL" id="KAJ8334012.1"/>
    </source>
</evidence>
<feature type="region of interest" description="Disordered" evidence="1">
    <location>
        <begin position="28"/>
        <end position="136"/>
    </location>
</feature>
<evidence type="ECO:0000313" key="3">
    <source>
        <dbReference type="Proteomes" id="UP001152622"/>
    </source>
</evidence>
<organism evidence="2 3">
    <name type="scientific">Synaphobranchus kaupii</name>
    <name type="common">Kaup's arrowtooth eel</name>
    <dbReference type="NCBI Taxonomy" id="118154"/>
    <lineage>
        <taxon>Eukaryota</taxon>
        <taxon>Metazoa</taxon>
        <taxon>Chordata</taxon>
        <taxon>Craniata</taxon>
        <taxon>Vertebrata</taxon>
        <taxon>Euteleostomi</taxon>
        <taxon>Actinopterygii</taxon>
        <taxon>Neopterygii</taxon>
        <taxon>Teleostei</taxon>
        <taxon>Anguilliformes</taxon>
        <taxon>Synaphobranchidae</taxon>
        <taxon>Synaphobranchus</taxon>
    </lineage>
</organism>
<name>A0A9Q1E8C3_SYNKA</name>
<sequence length="157" mass="18116">MRVGTPMDLIIKRHPEKKKQIRKYMEKWNKRTAGGQKWPKEGTFDPTCCDEMEAVINEPTDKSDKREGKRIRETRPADRRPEQREKRVRRPSEGGSVRSQLLYSDNEAHVSMEGCPSGSDSGEEEEDSILASGTRRVVHGELWIEDGPAVRIRDRKQ</sequence>
<comment type="caution">
    <text evidence="2">The sequence shown here is derived from an EMBL/GenBank/DDBJ whole genome shotgun (WGS) entry which is preliminary data.</text>
</comment>